<reference evidence="2 3" key="1">
    <citation type="submission" date="2024-03" db="EMBL/GenBank/DDBJ databases">
        <title>Phenotype and Genome Characterization of a Sulfate-Reducing Bacterium Pseudodesulfovibrio sp. strain 5S69, isolated from Petroleum Reservoir in Tatarstan (Russia).</title>
        <authorList>
            <person name="Bidzhieva S.K."/>
            <person name="Kadnikov V."/>
            <person name="Tourova T.P."/>
            <person name="Samigullina S.R."/>
            <person name="Sokolova D.S."/>
            <person name="Poltaraus A.B."/>
            <person name="Avtukh A.N."/>
            <person name="Tereshina V.M."/>
            <person name="Mardanov A.V."/>
            <person name="Nazina T.N."/>
        </authorList>
    </citation>
    <scope>NUCLEOTIDE SEQUENCE [LARGE SCALE GENOMIC DNA]</scope>
    <source>
        <strain evidence="2 3">5S69</strain>
    </source>
</reference>
<feature type="region of interest" description="Disordered" evidence="1">
    <location>
        <begin position="33"/>
        <end position="53"/>
    </location>
</feature>
<organism evidence="2 3">
    <name type="scientific">Pseudodesulfovibrio methanolicus</name>
    <dbReference type="NCBI Taxonomy" id="3126690"/>
    <lineage>
        <taxon>Bacteria</taxon>
        <taxon>Pseudomonadati</taxon>
        <taxon>Thermodesulfobacteriota</taxon>
        <taxon>Desulfovibrionia</taxon>
        <taxon>Desulfovibrionales</taxon>
        <taxon>Desulfovibrionaceae</taxon>
    </lineage>
</organism>
<accession>A0ABZ2IZD0</accession>
<gene>
    <name evidence="2" type="ORF">V8V93_07425</name>
</gene>
<proteinExistence type="predicted"/>
<dbReference type="RefSeq" id="WP_338669731.1">
    <property type="nucleotide sequence ID" value="NZ_CP146609.1"/>
</dbReference>
<name>A0ABZ2IZD0_9BACT</name>
<evidence type="ECO:0000313" key="3">
    <source>
        <dbReference type="Proteomes" id="UP001385389"/>
    </source>
</evidence>
<protein>
    <submittedName>
        <fullName evidence="2">Uncharacterized protein</fullName>
    </submittedName>
</protein>
<evidence type="ECO:0000313" key="2">
    <source>
        <dbReference type="EMBL" id="WWX24035.1"/>
    </source>
</evidence>
<dbReference type="Proteomes" id="UP001385389">
    <property type="component" value="Chromosome"/>
</dbReference>
<sequence>MGVFVGTAFLTGLFGKIAHSLWLRRKAVVGNEGKDSGAVKGLADRRGRSTRGE</sequence>
<evidence type="ECO:0000256" key="1">
    <source>
        <dbReference type="SAM" id="MobiDB-lite"/>
    </source>
</evidence>
<keyword evidence="3" id="KW-1185">Reference proteome</keyword>
<dbReference type="EMBL" id="CP146609">
    <property type="protein sequence ID" value="WWX24035.1"/>
    <property type="molecule type" value="Genomic_DNA"/>
</dbReference>